<accession>A0ABU1KHT9</accession>
<keyword evidence="2" id="KW-1185">Reference proteome</keyword>
<dbReference type="Proteomes" id="UP001245370">
    <property type="component" value="Unassembled WGS sequence"/>
</dbReference>
<evidence type="ECO:0000313" key="2">
    <source>
        <dbReference type="Proteomes" id="UP001245370"/>
    </source>
</evidence>
<dbReference type="RefSeq" id="WP_281807673.1">
    <property type="nucleotide sequence ID" value="NZ_BSDO01000003.1"/>
</dbReference>
<evidence type="ECO:0000313" key="1">
    <source>
        <dbReference type="EMBL" id="MDR6334049.1"/>
    </source>
</evidence>
<proteinExistence type="predicted"/>
<gene>
    <name evidence="1" type="ORF">GGQ86_002525</name>
</gene>
<sequence length="43" mass="4668">MQLGRAPHLQPHSRRPTALAALAWRMVSSVSESDQRMGAAAPQ</sequence>
<dbReference type="GeneID" id="95763227"/>
<organism evidence="1 2">
    <name type="scientific">Xanthobacter flavus</name>
    <dbReference type="NCBI Taxonomy" id="281"/>
    <lineage>
        <taxon>Bacteria</taxon>
        <taxon>Pseudomonadati</taxon>
        <taxon>Pseudomonadota</taxon>
        <taxon>Alphaproteobacteria</taxon>
        <taxon>Hyphomicrobiales</taxon>
        <taxon>Xanthobacteraceae</taxon>
        <taxon>Xanthobacter</taxon>
    </lineage>
</organism>
<reference evidence="1 2" key="1">
    <citation type="submission" date="2023-07" db="EMBL/GenBank/DDBJ databases">
        <title>Genomic Encyclopedia of Type Strains, Phase IV (KMG-IV): sequencing the most valuable type-strain genomes for metagenomic binning, comparative biology and taxonomic classification.</title>
        <authorList>
            <person name="Goeker M."/>
        </authorList>
    </citation>
    <scope>NUCLEOTIDE SEQUENCE [LARGE SCALE GENOMIC DNA]</scope>
    <source>
        <strain evidence="1 2">DSM 338</strain>
    </source>
</reference>
<protein>
    <submittedName>
        <fullName evidence="1">Uncharacterized protein</fullName>
    </submittedName>
</protein>
<name>A0ABU1KHT9_XANFL</name>
<comment type="caution">
    <text evidence="1">The sequence shown here is derived from an EMBL/GenBank/DDBJ whole genome shotgun (WGS) entry which is preliminary data.</text>
</comment>
<dbReference type="EMBL" id="JAVDPY010000004">
    <property type="protein sequence ID" value="MDR6334049.1"/>
    <property type="molecule type" value="Genomic_DNA"/>
</dbReference>